<evidence type="ECO:0000313" key="1">
    <source>
        <dbReference type="EMBL" id="KAH0456687.1"/>
    </source>
</evidence>
<dbReference type="EMBL" id="JAGFBR010000013">
    <property type="protein sequence ID" value="KAH0456687.1"/>
    <property type="molecule type" value="Genomic_DNA"/>
</dbReference>
<dbReference type="Proteomes" id="UP000775213">
    <property type="component" value="Unassembled WGS sequence"/>
</dbReference>
<organism evidence="1 2">
    <name type="scientific">Dendrobium chrysotoxum</name>
    <name type="common">Orchid</name>
    <dbReference type="NCBI Taxonomy" id="161865"/>
    <lineage>
        <taxon>Eukaryota</taxon>
        <taxon>Viridiplantae</taxon>
        <taxon>Streptophyta</taxon>
        <taxon>Embryophyta</taxon>
        <taxon>Tracheophyta</taxon>
        <taxon>Spermatophyta</taxon>
        <taxon>Magnoliopsida</taxon>
        <taxon>Liliopsida</taxon>
        <taxon>Asparagales</taxon>
        <taxon>Orchidaceae</taxon>
        <taxon>Epidendroideae</taxon>
        <taxon>Malaxideae</taxon>
        <taxon>Dendrobiinae</taxon>
        <taxon>Dendrobium</taxon>
    </lineage>
</organism>
<gene>
    <name evidence="1" type="ORF">IEQ34_014594</name>
</gene>
<name>A0AAV7GKB7_DENCH</name>
<protein>
    <submittedName>
        <fullName evidence="1">Uncharacterized protein</fullName>
    </submittedName>
</protein>
<comment type="caution">
    <text evidence="1">The sequence shown here is derived from an EMBL/GenBank/DDBJ whole genome shotgun (WGS) entry which is preliminary data.</text>
</comment>
<sequence length="100" mass="10907">MSYTMLIQNVPLCVNFSIIPTLLYSGKWYLNSTNVPIHAANISSPFAFPPFSSRIQYHSGASGLSGGARRGRSVRLKVTIPTKSSLITSLSLTKTSRTED</sequence>
<reference evidence="1 2" key="1">
    <citation type="journal article" date="2021" name="Hortic Res">
        <title>Chromosome-scale assembly of the Dendrobium chrysotoxum genome enhances the understanding of orchid evolution.</title>
        <authorList>
            <person name="Zhang Y."/>
            <person name="Zhang G.Q."/>
            <person name="Zhang D."/>
            <person name="Liu X.D."/>
            <person name="Xu X.Y."/>
            <person name="Sun W.H."/>
            <person name="Yu X."/>
            <person name="Zhu X."/>
            <person name="Wang Z.W."/>
            <person name="Zhao X."/>
            <person name="Zhong W.Y."/>
            <person name="Chen H."/>
            <person name="Yin W.L."/>
            <person name="Huang T."/>
            <person name="Niu S.C."/>
            <person name="Liu Z.J."/>
        </authorList>
    </citation>
    <scope>NUCLEOTIDE SEQUENCE [LARGE SCALE GENOMIC DNA]</scope>
    <source>
        <strain evidence="1">Lindl</strain>
    </source>
</reference>
<evidence type="ECO:0000313" key="2">
    <source>
        <dbReference type="Proteomes" id="UP000775213"/>
    </source>
</evidence>
<keyword evidence="2" id="KW-1185">Reference proteome</keyword>
<accession>A0AAV7GKB7</accession>
<proteinExistence type="predicted"/>
<dbReference type="AlphaFoldDB" id="A0AAV7GKB7"/>